<reference evidence="13" key="1">
    <citation type="submission" date="2021-02" db="EMBL/GenBank/DDBJ databases">
        <authorList>
            <person name="Han P."/>
        </authorList>
    </citation>
    <scope>NUCLEOTIDE SEQUENCE</scope>
    <source>
        <strain evidence="13">Candidatus Nitrotoga sp. ZN8</strain>
    </source>
</reference>
<dbReference type="AlphaFoldDB" id="A0A916BBF3"/>
<feature type="initiator methionine" description="Removed" evidence="10">
    <location>
        <position position="1"/>
    </location>
</feature>
<evidence type="ECO:0000259" key="11">
    <source>
        <dbReference type="PROSITE" id="PS51278"/>
    </source>
</evidence>
<comment type="caution">
    <text evidence="13">The sequence shown here is derived from an EMBL/GenBank/DDBJ whole genome shotgun (WGS) entry which is preliminary data.</text>
</comment>
<feature type="active site" description="For Fru-6P isomerization activity" evidence="10">
    <location>
        <position position="608"/>
    </location>
</feature>
<dbReference type="InterPro" id="IPR046348">
    <property type="entry name" value="SIS_dom_sf"/>
</dbReference>
<dbReference type="PANTHER" id="PTHR10937">
    <property type="entry name" value="GLUCOSAMINE--FRUCTOSE-6-PHOSPHATE AMINOTRANSFERASE, ISOMERIZING"/>
    <property type="match status" value="1"/>
</dbReference>
<evidence type="ECO:0000256" key="9">
    <source>
        <dbReference type="ARBA" id="ARBA00022962"/>
    </source>
</evidence>
<feature type="domain" description="SIS" evidence="12">
    <location>
        <begin position="461"/>
        <end position="603"/>
    </location>
</feature>
<dbReference type="SUPFAM" id="SSF53697">
    <property type="entry name" value="SIS domain"/>
    <property type="match status" value="1"/>
</dbReference>
<organism evidence="13 14">
    <name type="scientific">Candidatus Nitrotoga fabula</name>
    <dbReference type="NCBI Taxonomy" id="2182327"/>
    <lineage>
        <taxon>Bacteria</taxon>
        <taxon>Pseudomonadati</taxon>
        <taxon>Pseudomonadota</taxon>
        <taxon>Betaproteobacteria</taxon>
        <taxon>Nitrosomonadales</taxon>
        <taxon>Gallionellaceae</taxon>
        <taxon>Candidatus Nitrotoga</taxon>
    </lineage>
</organism>
<evidence type="ECO:0000256" key="10">
    <source>
        <dbReference type="HAMAP-Rule" id="MF_00164"/>
    </source>
</evidence>
<dbReference type="InterPro" id="IPR001347">
    <property type="entry name" value="SIS_dom"/>
</dbReference>
<dbReference type="GO" id="GO:0097367">
    <property type="term" value="F:carbohydrate derivative binding"/>
    <property type="evidence" value="ECO:0007669"/>
    <property type="project" value="InterPro"/>
</dbReference>
<dbReference type="EC" id="2.6.1.16" evidence="3 10"/>
<evidence type="ECO:0000256" key="8">
    <source>
        <dbReference type="ARBA" id="ARBA00022737"/>
    </source>
</evidence>
<comment type="subcellular location">
    <subcellularLocation>
        <location evidence="2 10">Cytoplasm</location>
    </subcellularLocation>
</comment>
<evidence type="ECO:0000313" key="13">
    <source>
        <dbReference type="EMBL" id="CAE6699357.1"/>
    </source>
</evidence>
<dbReference type="CDD" id="cd00714">
    <property type="entry name" value="GFAT"/>
    <property type="match status" value="1"/>
</dbReference>
<dbReference type="Gene3D" id="3.40.50.10490">
    <property type="entry name" value="Glucose-6-phosphate isomerase like protein, domain 1"/>
    <property type="match status" value="2"/>
</dbReference>
<dbReference type="NCBIfam" id="NF001484">
    <property type="entry name" value="PRK00331.1"/>
    <property type="match status" value="1"/>
</dbReference>
<gene>
    <name evidence="10 13" type="primary">glmS</name>
    <name evidence="13" type="ORF">NTGZN8_140102</name>
</gene>
<evidence type="ECO:0000256" key="4">
    <source>
        <dbReference type="ARBA" id="ARBA00016090"/>
    </source>
</evidence>
<keyword evidence="6 10" id="KW-0032">Aminotransferase</keyword>
<dbReference type="CDD" id="cd05008">
    <property type="entry name" value="SIS_GlmS_GlmD_1"/>
    <property type="match status" value="1"/>
</dbReference>
<evidence type="ECO:0000256" key="2">
    <source>
        <dbReference type="ARBA" id="ARBA00004496"/>
    </source>
</evidence>
<dbReference type="FunFam" id="3.40.50.10490:FF:000001">
    <property type="entry name" value="Glutamine--fructose-6-phosphate aminotransferase [isomerizing]"/>
    <property type="match status" value="1"/>
</dbReference>
<dbReference type="PROSITE" id="PS51464">
    <property type="entry name" value="SIS"/>
    <property type="match status" value="2"/>
</dbReference>
<evidence type="ECO:0000259" key="12">
    <source>
        <dbReference type="PROSITE" id="PS51464"/>
    </source>
</evidence>
<keyword evidence="14" id="KW-1185">Reference proteome</keyword>
<comment type="catalytic activity">
    <reaction evidence="1 10">
        <text>D-fructose 6-phosphate + L-glutamine = D-glucosamine 6-phosphate + L-glutamate</text>
        <dbReference type="Rhea" id="RHEA:13237"/>
        <dbReference type="ChEBI" id="CHEBI:29985"/>
        <dbReference type="ChEBI" id="CHEBI:58359"/>
        <dbReference type="ChEBI" id="CHEBI:58725"/>
        <dbReference type="ChEBI" id="CHEBI:61527"/>
        <dbReference type="EC" id="2.6.1.16"/>
    </reaction>
</comment>
<name>A0A916BBF3_9PROT</name>
<evidence type="ECO:0000256" key="6">
    <source>
        <dbReference type="ARBA" id="ARBA00022576"/>
    </source>
</evidence>
<feature type="domain" description="Glutamine amidotransferase type-2" evidence="11">
    <location>
        <begin position="2"/>
        <end position="219"/>
    </location>
</feature>
<dbReference type="GO" id="GO:0006487">
    <property type="term" value="P:protein N-linked glycosylation"/>
    <property type="evidence" value="ECO:0007669"/>
    <property type="project" value="TreeGrafter"/>
</dbReference>
<sequence>MCGIVGGYARGEIGQMLVEGLRRLEYRGYDSAGVVIADHHGALRRARAMGKVSELATQLGQFPLAGSLGIAHTRWATHGVPSERNAHPHISRNRVAVVHNGIIENHAELRVKLTALGYIFTSETDTEVAAHWIEHRLCEAGDLLTAVRQAVQDFEGAYALGVICSDAPDRLIATRKGSPLVIGLGDGENYIASDSTALLKVTQRFVYLEEGDFVELKQSGVRIFDECGNEAARPVRISSLSFAQAEKGAYDHYMLKEIHEQPRAVADTLEGRIVRGRVLVNSFGPMAAQIFARVRQVQIVACGTSYHAGMVARYWFEDILGLPSQVEIASEFRYRNPVLQEHTLMVLVSQSGETADTLAALRNARSRHPGLMSLAVCNVPESSLVRESDLVLMTNAGPEVGVASTKAFSTQLAALGLLLVAMGKVLGRLSDGQEARIVEGLEKIPGRLADALRHDAPIRALARRLVSRQHALFLGRGTMYPIALEGALKLKEISYIHAEAYPAGELKHGPLALIDADMPVIAVAPCNDLLKKLKSNLEEVSARGAELFLFTDEFSEIVPGERIHVLPVTANVGRISAPVIFNVPLQLLAYHVAVLRGSDVDQPRNLAKSVTVE</sequence>
<dbReference type="PANTHER" id="PTHR10937:SF0">
    <property type="entry name" value="GLUTAMINE--FRUCTOSE-6-PHOSPHATE TRANSAMINASE (ISOMERIZING)"/>
    <property type="match status" value="1"/>
</dbReference>
<dbReference type="HAMAP" id="MF_00164">
    <property type="entry name" value="GlmS"/>
    <property type="match status" value="1"/>
</dbReference>
<accession>A0A916BBF3</accession>
<dbReference type="InterPro" id="IPR035490">
    <property type="entry name" value="GlmS/FrlB_SIS"/>
</dbReference>
<keyword evidence="8" id="KW-0677">Repeat</keyword>
<comment type="function">
    <text evidence="10">Catalyzes the first step in hexosamine metabolism, converting fructose-6P into glucosamine-6P using glutamine as a nitrogen source.</text>
</comment>
<keyword evidence="7 10" id="KW-0808">Transferase</keyword>
<dbReference type="FunFam" id="3.60.20.10:FF:000006">
    <property type="entry name" value="Glutamine--fructose-6-phosphate aminotransferase [isomerizing]"/>
    <property type="match status" value="1"/>
</dbReference>
<dbReference type="Pfam" id="PF13522">
    <property type="entry name" value="GATase_6"/>
    <property type="match status" value="1"/>
</dbReference>
<dbReference type="NCBIfam" id="TIGR01135">
    <property type="entry name" value="glmS"/>
    <property type="match status" value="1"/>
</dbReference>
<evidence type="ECO:0000256" key="3">
    <source>
        <dbReference type="ARBA" id="ARBA00012916"/>
    </source>
</evidence>
<dbReference type="GO" id="GO:0005975">
    <property type="term" value="P:carbohydrate metabolic process"/>
    <property type="evidence" value="ECO:0007669"/>
    <property type="project" value="UniProtKB-UniRule"/>
</dbReference>
<dbReference type="EMBL" id="CAJNBL010000006">
    <property type="protein sequence ID" value="CAE6699357.1"/>
    <property type="molecule type" value="Genomic_DNA"/>
</dbReference>
<dbReference type="CDD" id="cd05009">
    <property type="entry name" value="SIS_GlmS_GlmD_2"/>
    <property type="match status" value="1"/>
</dbReference>
<proteinExistence type="inferred from homology"/>
<feature type="domain" description="SIS" evidence="12">
    <location>
        <begin position="287"/>
        <end position="428"/>
    </location>
</feature>
<dbReference type="GO" id="GO:0006047">
    <property type="term" value="P:UDP-N-acetylglucosamine metabolic process"/>
    <property type="evidence" value="ECO:0007669"/>
    <property type="project" value="TreeGrafter"/>
</dbReference>
<protein>
    <recommendedName>
        <fullName evidence="4 10">Glutamine--fructose-6-phosphate aminotransferase [isomerizing]</fullName>
        <ecNumber evidence="3 10">2.6.1.16</ecNumber>
    </recommendedName>
    <alternativeName>
        <fullName evidence="10">D-fructose-6-phosphate amidotransferase</fullName>
    </alternativeName>
    <alternativeName>
        <fullName evidence="10">GFAT</fullName>
    </alternativeName>
    <alternativeName>
        <fullName evidence="10">Glucosamine-6-phosphate synthase</fullName>
    </alternativeName>
    <alternativeName>
        <fullName evidence="10">Hexosephosphate aminotransferase</fullName>
    </alternativeName>
    <alternativeName>
        <fullName evidence="10">L-glutamine--D-fructose-6-phosphate amidotransferase</fullName>
    </alternativeName>
</protein>
<dbReference type="Pfam" id="PF01380">
    <property type="entry name" value="SIS"/>
    <property type="match status" value="2"/>
</dbReference>
<dbReference type="Proteomes" id="UP000675882">
    <property type="component" value="Unassembled WGS sequence"/>
</dbReference>
<evidence type="ECO:0000256" key="7">
    <source>
        <dbReference type="ARBA" id="ARBA00022679"/>
    </source>
</evidence>
<keyword evidence="5 10" id="KW-0963">Cytoplasm</keyword>
<evidence type="ECO:0000256" key="5">
    <source>
        <dbReference type="ARBA" id="ARBA00022490"/>
    </source>
</evidence>
<dbReference type="InterPro" id="IPR017932">
    <property type="entry name" value="GATase_2_dom"/>
</dbReference>
<dbReference type="PROSITE" id="PS51278">
    <property type="entry name" value="GATASE_TYPE_2"/>
    <property type="match status" value="1"/>
</dbReference>
<dbReference type="SUPFAM" id="SSF56235">
    <property type="entry name" value="N-terminal nucleophile aminohydrolases (Ntn hydrolases)"/>
    <property type="match status" value="1"/>
</dbReference>
<dbReference type="InterPro" id="IPR035466">
    <property type="entry name" value="GlmS/AgaS_SIS"/>
</dbReference>
<comment type="subunit">
    <text evidence="10">Homodimer.</text>
</comment>
<keyword evidence="9" id="KW-0315">Glutamine amidotransferase</keyword>
<dbReference type="GO" id="GO:0005829">
    <property type="term" value="C:cytosol"/>
    <property type="evidence" value="ECO:0007669"/>
    <property type="project" value="TreeGrafter"/>
</dbReference>
<dbReference type="InterPro" id="IPR029055">
    <property type="entry name" value="Ntn_hydrolases_N"/>
</dbReference>
<dbReference type="GO" id="GO:0004360">
    <property type="term" value="F:glutamine-fructose-6-phosphate transaminase (isomerizing) activity"/>
    <property type="evidence" value="ECO:0007669"/>
    <property type="project" value="UniProtKB-UniRule"/>
</dbReference>
<dbReference type="InterPro" id="IPR005855">
    <property type="entry name" value="GFAT"/>
</dbReference>
<dbReference type="InterPro" id="IPR047084">
    <property type="entry name" value="GFAT_N"/>
</dbReference>
<dbReference type="GO" id="GO:0006002">
    <property type="term" value="P:fructose 6-phosphate metabolic process"/>
    <property type="evidence" value="ECO:0007669"/>
    <property type="project" value="TreeGrafter"/>
</dbReference>
<feature type="active site" description="Nucleophile; for GATase activity" evidence="10">
    <location>
        <position position="2"/>
    </location>
</feature>
<evidence type="ECO:0000313" key="14">
    <source>
        <dbReference type="Proteomes" id="UP000675882"/>
    </source>
</evidence>
<dbReference type="Gene3D" id="3.60.20.10">
    <property type="entry name" value="Glutamine Phosphoribosylpyrophosphate, subunit 1, domain 1"/>
    <property type="match status" value="1"/>
</dbReference>
<dbReference type="RefSeq" id="WP_213035357.1">
    <property type="nucleotide sequence ID" value="NZ_CAJNBL010000006.1"/>
</dbReference>
<evidence type="ECO:0000256" key="1">
    <source>
        <dbReference type="ARBA" id="ARBA00001031"/>
    </source>
</evidence>